<protein>
    <submittedName>
        <fullName evidence="2">Uncharacterized protein</fullName>
    </submittedName>
</protein>
<feature type="transmembrane region" description="Helical" evidence="1">
    <location>
        <begin position="37"/>
        <end position="61"/>
    </location>
</feature>
<name>A0A9P6H3W3_9MICR</name>
<evidence type="ECO:0000256" key="1">
    <source>
        <dbReference type="SAM" id="Phobius"/>
    </source>
</evidence>
<evidence type="ECO:0000313" key="2">
    <source>
        <dbReference type="EMBL" id="KAF9764778.1"/>
    </source>
</evidence>
<keyword evidence="1" id="KW-0472">Membrane</keyword>
<organism evidence="2 3">
    <name type="scientific">Nosema granulosis</name>
    <dbReference type="NCBI Taxonomy" id="83296"/>
    <lineage>
        <taxon>Eukaryota</taxon>
        <taxon>Fungi</taxon>
        <taxon>Fungi incertae sedis</taxon>
        <taxon>Microsporidia</taxon>
        <taxon>Nosematidae</taxon>
        <taxon>Nosema</taxon>
    </lineage>
</organism>
<sequence length="1212" mass="140462">MILYEPTKVFPDEDEHDLDNKKTIVEEKTVRKKKRRFIFYFLIIFITFLVVRLILIAISFYRIYSQMDFDKILLKNMKYDSENPDALWLDIQMIGGACSPLFLRIKDIECDVYGDDEKNKMRRIFSLDIPDIEIVKYKTLSFKNDISFKNCDANDIFDCRNTKKVTARIKVKLYYRFCLMLFFVSLEKEQIIKVRDENNKIRWPRIDEIAIKNVEDTLSLTFNVNHTSIHLPKYLNINLAESEIRCGRDVPCSIIFSEQNIKNGRFKSPLLVTFVVKKVDYPKIINTCLRISANDVVSYEIYEVITKKKNEIKNIIKVGFLRSWPQETKPPNQVNPNGETPQVNEKQFWKFLGPLAIIEDLKVLKNTISMNIKIDPKILSIIKKDTRLVCEGVEVHSKIRMFNRKVGDGVVYLSSVKHYININVAITLVDLKTMLDYLREGKFNFSFELGDDSKKHSLLKGLEIDYDVERWAVRYQGFKFVREFANREQSPVRKISHELFSDRDKILVKTKLPFKTETMPKGSLIVLFRIPEMDIKIEQEFFEGVLNINKTNMGYVYGGGFYGVFSTNLEIRPKREAYNHTSLFTPDIKLRIFSEDLVYNISSGRSNSEGSILQQLGLRYKDCIDLNNHTLLVKTLEVENLGKEIFEHEVSVQDGILSLGMYTKGDPLVDLKPNIRSKNTKVSFSLPYQNDRISIFSELDLYVGSLDLLRALMYGNFYFFSTKNAFSYVVGQFLNQLMSQKGIHDTKKIINKEGRFILDLNNQKENHNKYEGEVKVGIPVEVLDSFILRPFPIPRAIFNIENSEAYGYFDISSETVGEFVYIGMRFDINSEIFKTKGQELEWRVLKDENEKGGRITNPPDSILKGLRMFFIKMFEIPKDGGTGTTSSKMGLAVGHDQIEVVEVEDGESKLKTKAVAIFWAQPVEDFFLRTLPEIFLKCSFAILPKYFRCTMSSRRLYLLYCGLDHGRRSISYAKDVTSDSLFKMEYPPNIKIVHNANNYANNANSYANNANSYAHNNFFYIPEDVVKKKGKLAFRGDVFLENKFSEEMVVSKADLAFPFPFFLADVMKAPSKDPLNIFIRASSLDFAVSMPFSLNIYSKDPVKYKFYYKDYLLLEDLVLGDQGCDNFLHVSLRNLKHQSLFEMLKRISTHQDEPFCVIFTQGARRILSVSFRLDKSVYNILEYKTGKSLSGLSESLRINKKKIFSALKSFLI</sequence>
<keyword evidence="1" id="KW-1133">Transmembrane helix</keyword>
<keyword evidence="1" id="KW-0812">Transmembrane</keyword>
<accession>A0A9P6H3W3</accession>
<comment type="caution">
    <text evidence="2">The sequence shown here is derived from an EMBL/GenBank/DDBJ whole genome shotgun (WGS) entry which is preliminary data.</text>
</comment>
<dbReference type="EMBL" id="SBJO01000009">
    <property type="protein sequence ID" value="KAF9764778.1"/>
    <property type="molecule type" value="Genomic_DNA"/>
</dbReference>
<evidence type="ECO:0000313" key="3">
    <source>
        <dbReference type="Proteomes" id="UP000740883"/>
    </source>
</evidence>
<dbReference type="AlphaFoldDB" id="A0A9P6H3W3"/>
<reference evidence="2 3" key="1">
    <citation type="journal article" date="2020" name="Genome Biol. Evol.">
        <title>Comparative genomics of strictly vertically transmitted, feminizing microsporidia endosymbionts of amphipod crustaceans.</title>
        <authorList>
            <person name="Cormier A."/>
            <person name="Chebbi M.A."/>
            <person name="Giraud I."/>
            <person name="Wattier R."/>
            <person name="Teixeira M."/>
            <person name="Gilbert C."/>
            <person name="Rigaud T."/>
            <person name="Cordaux R."/>
        </authorList>
    </citation>
    <scope>NUCLEOTIDE SEQUENCE [LARGE SCALE GENOMIC DNA]</scope>
    <source>
        <strain evidence="2 3">Ou3-Ou53</strain>
    </source>
</reference>
<gene>
    <name evidence="2" type="ORF">NGRA_0291</name>
</gene>
<keyword evidence="3" id="KW-1185">Reference proteome</keyword>
<dbReference type="OrthoDB" id="10655975at2759"/>
<dbReference type="Proteomes" id="UP000740883">
    <property type="component" value="Unassembled WGS sequence"/>
</dbReference>
<proteinExistence type="predicted"/>